<evidence type="ECO:0000256" key="1">
    <source>
        <dbReference type="ARBA" id="ARBA00009865"/>
    </source>
</evidence>
<dbReference type="GO" id="GO:0005975">
    <property type="term" value="P:carbohydrate metabolic process"/>
    <property type="evidence" value="ECO:0007669"/>
    <property type="project" value="InterPro"/>
</dbReference>
<comment type="caution">
    <text evidence="5">The sequence shown here is derived from an EMBL/GenBank/DDBJ whole genome shotgun (WGS) entry which is preliminary data.</text>
</comment>
<proteinExistence type="inferred from homology"/>
<keyword evidence="6" id="KW-1185">Reference proteome</keyword>
<evidence type="ECO:0000313" key="5">
    <source>
        <dbReference type="EMBL" id="TXG38398.1"/>
    </source>
</evidence>
<dbReference type="EMBL" id="VRKQ01000008">
    <property type="protein sequence ID" value="TXG38398.1"/>
    <property type="molecule type" value="Genomic_DNA"/>
</dbReference>
<name>A0A5C7GJ50_9FLAO</name>
<dbReference type="InterPro" id="IPR023296">
    <property type="entry name" value="Glyco_hydro_beta-prop_sf"/>
</dbReference>
<reference evidence="5 6" key="1">
    <citation type="submission" date="2019-08" db="EMBL/GenBank/DDBJ databases">
        <title>Seonamhaeicola sediminis sp. nov., isolated from marine sediment.</title>
        <authorList>
            <person name="Cao W.R."/>
        </authorList>
    </citation>
    <scope>NUCLEOTIDE SEQUENCE [LARGE SCALE GENOMIC DNA]</scope>
    <source>
        <strain evidence="5 6">1505</strain>
    </source>
</reference>
<organism evidence="5 6">
    <name type="scientific">Seonamhaeicola maritimus</name>
    <dbReference type="NCBI Taxonomy" id="2591822"/>
    <lineage>
        <taxon>Bacteria</taxon>
        <taxon>Pseudomonadati</taxon>
        <taxon>Bacteroidota</taxon>
        <taxon>Flavobacteriia</taxon>
        <taxon>Flavobacteriales</taxon>
        <taxon>Flavobacteriaceae</taxon>
    </lineage>
</organism>
<protein>
    <submittedName>
        <fullName evidence="5">Family 43 glycosylhydrolase</fullName>
    </submittedName>
</protein>
<evidence type="ECO:0000256" key="2">
    <source>
        <dbReference type="ARBA" id="ARBA00022801"/>
    </source>
</evidence>
<evidence type="ECO:0000256" key="4">
    <source>
        <dbReference type="RuleBase" id="RU361187"/>
    </source>
</evidence>
<dbReference type="InterPro" id="IPR006710">
    <property type="entry name" value="Glyco_hydro_43"/>
</dbReference>
<sequence>MRILRFCLFFIVVFSFFQCDKVEEKVLIPKQSNNFVWIYKPDGDYFFGPDTKHLKEGKWYDQWVPNDHTFVKDETGKWHVFGITHPLVDVKPLKGSIHEGEYASFHAVSSDTSFKESLTKYHYKDLPKILAPKDRPGETLANHAPYIVKMDGLYQMVYGHSPIRLAVSSDLHKWTPKGKLFSDKDGARDPNLLFHEGVYYIVYCSNKSVRMRQSKDLINWSESQTILTTNKFDPESPSLIFHNDSFYLFVCSWDGIWDGQDIQGAYQNKTYVYNSKNPSNFGTDEEKEITTLKSHAPEIFQDENGDWYISSVEWPYRGVSIDKLTWE</sequence>
<dbReference type="Gene3D" id="2.115.10.20">
    <property type="entry name" value="Glycosyl hydrolase domain, family 43"/>
    <property type="match status" value="2"/>
</dbReference>
<dbReference type="SUPFAM" id="SSF75005">
    <property type="entry name" value="Arabinanase/levansucrase/invertase"/>
    <property type="match status" value="1"/>
</dbReference>
<dbReference type="AlphaFoldDB" id="A0A5C7GJ50"/>
<evidence type="ECO:0000256" key="3">
    <source>
        <dbReference type="ARBA" id="ARBA00023295"/>
    </source>
</evidence>
<dbReference type="GO" id="GO:0004553">
    <property type="term" value="F:hydrolase activity, hydrolyzing O-glycosyl compounds"/>
    <property type="evidence" value="ECO:0007669"/>
    <property type="project" value="InterPro"/>
</dbReference>
<dbReference type="Proteomes" id="UP000321080">
    <property type="component" value="Unassembled WGS sequence"/>
</dbReference>
<gene>
    <name evidence="5" type="ORF">FUA22_00515</name>
</gene>
<dbReference type="OrthoDB" id="9801455at2"/>
<dbReference type="Pfam" id="PF04616">
    <property type="entry name" value="Glyco_hydro_43"/>
    <property type="match status" value="1"/>
</dbReference>
<accession>A0A5C7GJ50</accession>
<keyword evidence="2 4" id="KW-0378">Hydrolase</keyword>
<keyword evidence="3 4" id="KW-0326">Glycosidase</keyword>
<evidence type="ECO:0000313" key="6">
    <source>
        <dbReference type="Proteomes" id="UP000321080"/>
    </source>
</evidence>
<comment type="similarity">
    <text evidence="1 4">Belongs to the glycosyl hydrolase 43 family.</text>
</comment>